<dbReference type="RefSeq" id="WP_248667944.1">
    <property type="nucleotide sequence ID" value="NZ_JALPRX010000068.1"/>
</dbReference>
<evidence type="ECO:0000256" key="1">
    <source>
        <dbReference type="SAM" id="SignalP"/>
    </source>
</evidence>
<name>A0A9X1Y8E5_9PROT</name>
<accession>A0A9X1Y8E5</accession>
<dbReference type="AlphaFoldDB" id="A0A9X1Y8E5"/>
<dbReference type="InterPro" id="IPR036663">
    <property type="entry name" value="Fumarylacetoacetase_C_sf"/>
</dbReference>
<feature type="chain" id="PRO_5040924802" description="2-keto-4-pentenoate hydratase" evidence="1">
    <location>
        <begin position="34"/>
        <end position="298"/>
    </location>
</feature>
<dbReference type="PANTHER" id="PTHR30143:SF0">
    <property type="entry name" value="2-KETO-4-PENTENOATE HYDRATASE"/>
    <property type="match status" value="1"/>
</dbReference>
<evidence type="ECO:0000313" key="2">
    <source>
        <dbReference type="EMBL" id="MCK8785829.1"/>
    </source>
</evidence>
<protein>
    <recommendedName>
        <fullName evidence="4">2-keto-4-pentenoate hydratase</fullName>
    </recommendedName>
</protein>
<keyword evidence="3" id="KW-1185">Reference proteome</keyword>
<dbReference type="Proteomes" id="UP001139516">
    <property type="component" value="Unassembled WGS sequence"/>
</dbReference>
<evidence type="ECO:0008006" key="4">
    <source>
        <dbReference type="Google" id="ProtNLM"/>
    </source>
</evidence>
<dbReference type="PANTHER" id="PTHR30143">
    <property type="entry name" value="ACID HYDRATASE"/>
    <property type="match status" value="1"/>
</dbReference>
<proteinExistence type="predicted"/>
<dbReference type="EMBL" id="JALPRX010000068">
    <property type="protein sequence ID" value="MCK8785829.1"/>
    <property type="molecule type" value="Genomic_DNA"/>
</dbReference>
<feature type="signal peptide" evidence="1">
    <location>
        <begin position="1"/>
        <end position="33"/>
    </location>
</feature>
<reference evidence="2" key="1">
    <citation type="submission" date="2022-04" db="EMBL/GenBank/DDBJ databases">
        <title>Roseomonas acroporae sp. nov., isolated from coral Acropora digitifera.</title>
        <authorList>
            <person name="Sun H."/>
        </authorList>
    </citation>
    <scope>NUCLEOTIDE SEQUENCE</scope>
    <source>
        <strain evidence="2">NAR14</strain>
    </source>
</reference>
<gene>
    <name evidence="2" type="ORF">M0638_15725</name>
</gene>
<evidence type="ECO:0000313" key="3">
    <source>
        <dbReference type="Proteomes" id="UP001139516"/>
    </source>
</evidence>
<sequence length="298" mass="31517">MTPDRIPRPIPPRRLPAALAVLALAALPAAARAECPSEAAVAERAAAILRAEAPVQGYGPGLSLADGQCAQDRLTPLLAREWGRQVGWKVGLTNTAVQQRFGVPHPVRGAIFEATLRHRSGDAMPARFGVNPSVEADLLVRVRDEGINGATDRVEILRHLDQVVPFIELPDVSLAQGQVDGPNLIAIEVAARSGVVGTPIPVQATPEFADRLASMTVILADDTRELARAPGTALLGHPLDVIPWLVADLAKSGQRLRAGDIVSLGGFAPSVPSVAGRTYTLRYEGLLAEPVSVTVRMQ</sequence>
<dbReference type="SUPFAM" id="SSF56529">
    <property type="entry name" value="FAH"/>
    <property type="match status" value="1"/>
</dbReference>
<dbReference type="Gene3D" id="3.90.850.10">
    <property type="entry name" value="Fumarylacetoacetase-like, C-terminal domain"/>
    <property type="match status" value="1"/>
</dbReference>
<dbReference type="GO" id="GO:0008684">
    <property type="term" value="F:2-oxopent-4-enoate hydratase activity"/>
    <property type="evidence" value="ECO:0007669"/>
    <property type="project" value="TreeGrafter"/>
</dbReference>
<keyword evidence="1" id="KW-0732">Signal</keyword>
<dbReference type="GO" id="GO:0005737">
    <property type="term" value="C:cytoplasm"/>
    <property type="evidence" value="ECO:0007669"/>
    <property type="project" value="TreeGrafter"/>
</dbReference>
<comment type="caution">
    <text evidence="2">The sequence shown here is derived from an EMBL/GenBank/DDBJ whole genome shotgun (WGS) entry which is preliminary data.</text>
</comment>
<dbReference type="InterPro" id="IPR050772">
    <property type="entry name" value="Hydratase-Decarb/MhpD_sf"/>
</dbReference>
<organism evidence="2 3">
    <name type="scientific">Roseomonas acroporae</name>
    <dbReference type="NCBI Taxonomy" id="2937791"/>
    <lineage>
        <taxon>Bacteria</taxon>
        <taxon>Pseudomonadati</taxon>
        <taxon>Pseudomonadota</taxon>
        <taxon>Alphaproteobacteria</taxon>
        <taxon>Acetobacterales</taxon>
        <taxon>Roseomonadaceae</taxon>
        <taxon>Roseomonas</taxon>
    </lineage>
</organism>